<name>A0A3P8Y9F8_ESOLU</name>
<organism evidence="11 12">
    <name type="scientific">Esox lucius</name>
    <name type="common">Northern pike</name>
    <dbReference type="NCBI Taxonomy" id="8010"/>
    <lineage>
        <taxon>Eukaryota</taxon>
        <taxon>Metazoa</taxon>
        <taxon>Chordata</taxon>
        <taxon>Craniata</taxon>
        <taxon>Vertebrata</taxon>
        <taxon>Euteleostomi</taxon>
        <taxon>Actinopterygii</taxon>
        <taxon>Neopterygii</taxon>
        <taxon>Teleostei</taxon>
        <taxon>Protacanthopterygii</taxon>
        <taxon>Esociformes</taxon>
        <taxon>Esocidae</taxon>
        <taxon>Esox</taxon>
    </lineage>
</organism>
<reference evidence="11" key="2">
    <citation type="submission" date="2020-02" db="EMBL/GenBank/DDBJ databases">
        <title>Esox lucius (northern pike) genome, fEsoLuc1, primary haplotype.</title>
        <authorList>
            <person name="Myers G."/>
            <person name="Karagic N."/>
            <person name="Meyer A."/>
            <person name="Pippel M."/>
            <person name="Reichard M."/>
            <person name="Winkler S."/>
            <person name="Tracey A."/>
            <person name="Sims Y."/>
            <person name="Howe K."/>
            <person name="Rhie A."/>
            <person name="Formenti G."/>
            <person name="Durbin R."/>
            <person name="Fedrigo O."/>
            <person name="Jarvis E.D."/>
        </authorList>
    </citation>
    <scope>NUCLEOTIDE SEQUENCE [LARGE SCALE GENOMIC DNA]</scope>
</reference>
<feature type="compositionally biased region" description="Basic and acidic residues" evidence="10">
    <location>
        <begin position="244"/>
        <end position="255"/>
    </location>
</feature>
<comment type="similarity">
    <text evidence="3">Belongs to the MDM1 family.</text>
</comment>
<feature type="compositionally biased region" description="Polar residues" evidence="10">
    <location>
        <begin position="516"/>
        <end position="530"/>
    </location>
</feature>
<comment type="subcellular location">
    <subcellularLocation>
        <location evidence="1">Cytoplasm</location>
        <location evidence="1">Cytoskeleton</location>
        <location evidence="1">Microtubule organizing center</location>
        <location evidence="1">Centrosome</location>
        <location evidence="1">Centriole</location>
    </subcellularLocation>
    <subcellularLocation>
        <location evidence="2">Nucleus</location>
    </subcellularLocation>
</comment>
<dbReference type="GO" id="GO:0005814">
    <property type="term" value="C:centriole"/>
    <property type="evidence" value="ECO:0007669"/>
    <property type="project" value="UniProtKB-SubCell"/>
</dbReference>
<accession>A0A3P8Y9F8</accession>
<dbReference type="PANTHER" id="PTHR32078:SF1">
    <property type="entry name" value="NUCLEAR PROTEIN MDM1"/>
    <property type="match status" value="1"/>
</dbReference>
<protein>
    <recommendedName>
        <fullName evidence="4">Nuclear protein MDM1</fullName>
    </recommendedName>
</protein>
<dbReference type="FunCoup" id="A0A3P8Y9F8">
    <property type="interactions" value="818"/>
</dbReference>
<dbReference type="Ensembl" id="ENSELUT00000038456.3">
    <property type="protein sequence ID" value="ENSELUP00000013237.3"/>
    <property type="gene ID" value="ENSELUG00000013414.3"/>
</dbReference>
<dbReference type="RefSeq" id="XP_034143886.1">
    <property type="nucleotide sequence ID" value="XM_034287995.1"/>
</dbReference>
<evidence type="ECO:0000256" key="3">
    <source>
        <dbReference type="ARBA" id="ARBA00010494"/>
    </source>
</evidence>
<evidence type="ECO:0000256" key="2">
    <source>
        <dbReference type="ARBA" id="ARBA00004123"/>
    </source>
</evidence>
<reference evidence="11" key="4">
    <citation type="submission" date="2025-09" db="UniProtKB">
        <authorList>
            <consortium name="Ensembl"/>
        </authorList>
    </citation>
    <scope>IDENTIFICATION</scope>
</reference>
<evidence type="ECO:0000256" key="1">
    <source>
        <dbReference type="ARBA" id="ARBA00004114"/>
    </source>
</evidence>
<dbReference type="GO" id="GO:0046600">
    <property type="term" value="P:negative regulation of centriole replication"/>
    <property type="evidence" value="ECO:0007669"/>
    <property type="project" value="InterPro"/>
</dbReference>
<evidence type="ECO:0000256" key="8">
    <source>
        <dbReference type="ARBA" id="ARBA00023242"/>
    </source>
</evidence>
<dbReference type="InParanoid" id="A0A3P8Y9F8"/>
<dbReference type="STRING" id="8010.ENSELUP00000013237"/>
<evidence type="ECO:0000313" key="11">
    <source>
        <dbReference type="Ensembl" id="ENSELUP00000013237.3"/>
    </source>
</evidence>
<dbReference type="GO" id="GO:0005874">
    <property type="term" value="C:microtubule"/>
    <property type="evidence" value="ECO:0007669"/>
    <property type="project" value="UniProtKB-KW"/>
</dbReference>
<feature type="compositionally biased region" description="Polar residues" evidence="10">
    <location>
        <begin position="598"/>
        <end position="617"/>
    </location>
</feature>
<evidence type="ECO:0000313" key="12">
    <source>
        <dbReference type="Proteomes" id="UP000265140"/>
    </source>
</evidence>
<evidence type="ECO:0000256" key="10">
    <source>
        <dbReference type="SAM" id="MobiDB-lite"/>
    </source>
</evidence>
<evidence type="ECO:0000256" key="9">
    <source>
        <dbReference type="ARBA" id="ARBA00045771"/>
    </source>
</evidence>
<dbReference type="GeneTree" id="ENSGT00390000004106"/>
<dbReference type="InterPro" id="IPR029136">
    <property type="entry name" value="MDM1"/>
</dbReference>
<feature type="compositionally biased region" description="Polar residues" evidence="10">
    <location>
        <begin position="390"/>
        <end position="404"/>
    </location>
</feature>
<keyword evidence="8" id="KW-0539">Nucleus</keyword>
<dbReference type="AlphaFoldDB" id="A0A3P8Y9F8"/>
<dbReference type="Proteomes" id="UP000265140">
    <property type="component" value="Chromosome 18"/>
</dbReference>
<keyword evidence="12" id="KW-1185">Reference proteome</keyword>
<keyword evidence="6" id="KW-0493">Microtubule</keyword>
<proteinExistence type="inferred from homology"/>
<feature type="region of interest" description="Disordered" evidence="10">
    <location>
        <begin position="19"/>
        <end position="134"/>
    </location>
</feature>
<dbReference type="GO" id="GO:0008017">
    <property type="term" value="F:microtubule binding"/>
    <property type="evidence" value="ECO:0007669"/>
    <property type="project" value="InterPro"/>
</dbReference>
<feature type="compositionally biased region" description="Low complexity" evidence="10">
    <location>
        <begin position="425"/>
        <end position="441"/>
    </location>
</feature>
<evidence type="ECO:0000256" key="6">
    <source>
        <dbReference type="ARBA" id="ARBA00022701"/>
    </source>
</evidence>
<dbReference type="GeneID" id="105017797"/>
<dbReference type="OMA" id="LAWGEQD"/>
<evidence type="ECO:0000256" key="7">
    <source>
        <dbReference type="ARBA" id="ARBA00023212"/>
    </source>
</evidence>
<keyword evidence="7" id="KW-0206">Cytoskeleton</keyword>
<evidence type="ECO:0000256" key="5">
    <source>
        <dbReference type="ARBA" id="ARBA00022490"/>
    </source>
</evidence>
<dbReference type="Bgee" id="ENSELUG00000013414">
    <property type="expression patterns" value="Expressed in camera-type eye and 12 other cell types or tissues"/>
</dbReference>
<reference evidence="12" key="1">
    <citation type="journal article" date="2014" name="PLoS ONE">
        <title>The genome and linkage map of the northern pike (Esox lucius): conserved synteny revealed between the salmonid sister group and the Neoteleostei.</title>
        <authorList>
            <person name="Rondeau E.B."/>
            <person name="Minkley D.R."/>
            <person name="Leong J.S."/>
            <person name="Messmer A.M."/>
            <person name="Jantzen J.R."/>
            <person name="von Schalburg K.R."/>
            <person name="Lemon C."/>
            <person name="Bird N.H."/>
            <person name="Koop B.F."/>
        </authorList>
    </citation>
    <scope>NUCLEOTIDE SEQUENCE</scope>
</reference>
<evidence type="ECO:0000256" key="4">
    <source>
        <dbReference type="ARBA" id="ARBA00013508"/>
    </source>
</evidence>
<dbReference type="GO" id="GO:0005634">
    <property type="term" value="C:nucleus"/>
    <property type="evidence" value="ECO:0007669"/>
    <property type="project" value="UniProtKB-SubCell"/>
</dbReference>
<dbReference type="Pfam" id="PF15501">
    <property type="entry name" value="MDM1"/>
    <property type="match status" value="1"/>
</dbReference>
<dbReference type="PANTHER" id="PTHR32078">
    <property type="entry name" value="NUCLEAR PROTEIN MDM1"/>
    <property type="match status" value="1"/>
</dbReference>
<comment type="function">
    <text evidence="9">Microtubule-binding protein that negatively regulates centriole duplication. Binds to and stabilizes microtubules.</text>
</comment>
<keyword evidence="5" id="KW-0963">Cytoplasm</keyword>
<feature type="region of interest" description="Disordered" evidence="10">
    <location>
        <begin position="208"/>
        <end position="285"/>
    </location>
</feature>
<gene>
    <name evidence="11" type="primary">MDM1</name>
</gene>
<reference evidence="11" key="3">
    <citation type="submission" date="2025-08" db="UniProtKB">
        <authorList>
            <consortium name="Ensembl"/>
        </authorList>
    </citation>
    <scope>IDENTIFICATION</scope>
</reference>
<feature type="compositionally biased region" description="Polar residues" evidence="10">
    <location>
        <begin position="59"/>
        <end position="76"/>
    </location>
</feature>
<feature type="region of interest" description="Disordered" evidence="10">
    <location>
        <begin position="390"/>
        <end position="688"/>
    </location>
</feature>
<sequence length="745" mass="82508">MPVDFKGISEYQNKYKGRVVRSRSASPQRRMRLAGLRSDQLGISREPQFLSKRKVPSTHAPQVSSSFQWNPTTTETQQRRDENPRSGPPTQERAQTPLAPGGRPNGPTGDHQQGPTTLYPDSAVPQVQKQTRSPIAAVERQESAFNGVQHVLRRKAGLKPSGKRPGLHKSEYGNQFQWKTPVAGHASPLLAAEQMLYTSNRAIPPFKSNPGVMETEYSRNFKATPPSRGPRRRRNVEEDPVPLSRREKVSPEKTVKGRRKNKREQKERTYGDMQDNIPVPQSHERPRENGMLQQEVKLQSSQKVPHPHRKMKTEYRSNFRPPLNYTYKDGAWMRATSGGQEDGEGHDNHFWFHEVRELREKADAYKRRAWGTHFSRLHLNQILSDQNQLWEASTPSSSNLTPGTVSGDGEDDSGSSPTVQGLDLASVEGSSSSISGHPASITPGSSRRSSVKGAGDTAGPSRHLDTGAPPVQRKLAWEENAGMSQRKDRKRTEDREEEEKEKEAEDKVEGKERQNEQMLQEQGSASSSDGFHSPVEGGRMPTPTLYRIATVQRTHHDLTTPATGGAILVSPPKIKGGDRNVRSEAPLGKPSPPFKHLSLSSQKGAPTQVEKQSQLQSPPAAGLSTKDPLPLREDSRLGVTSQENPPDPPPRTKMSHKPATTGQPQIAAPPPVNRIQGTLRDPEFQHNGNLGLRTSELLLCPNGGCGSDDEDDRMSQISSRSTASCSRASEVLGRAQMRKDFWGKM</sequence>
<feature type="compositionally biased region" description="Basic and acidic residues" evidence="10">
    <location>
        <begin position="501"/>
        <end position="515"/>
    </location>
</feature>